<dbReference type="Proteomes" id="UP000612362">
    <property type="component" value="Unassembled WGS sequence"/>
</dbReference>
<gene>
    <name evidence="1" type="ORF">KSX_43460</name>
</gene>
<dbReference type="InterPro" id="IPR038084">
    <property type="entry name" value="PduO/GlcC-like_sf"/>
</dbReference>
<dbReference type="Gene3D" id="3.30.450.150">
    <property type="entry name" value="Haem-degrading domain"/>
    <property type="match status" value="1"/>
</dbReference>
<dbReference type="EMBL" id="BNJF01000002">
    <property type="protein sequence ID" value="GHO46183.1"/>
    <property type="molecule type" value="Genomic_DNA"/>
</dbReference>
<reference evidence="1" key="1">
    <citation type="submission" date="2020-10" db="EMBL/GenBank/DDBJ databases">
        <title>Taxonomic study of unclassified bacteria belonging to the class Ktedonobacteria.</title>
        <authorList>
            <person name="Yabe S."/>
            <person name="Wang C.M."/>
            <person name="Zheng Y."/>
            <person name="Sakai Y."/>
            <person name="Cavaletti L."/>
            <person name="Monciardini P."/>
            <person name="Donadio S."/>
        </authorList>
    </citation>
    <scope>NUCLEOTIDE SEQUENCE</scope>
    <source>
        <strain evidence="1">SOSP1-1</strain>
    </source>
</reference>
<evidence type="ECO:0000313" key="1">
    <source>
        <dbReference type="EMBL" id="GHO46183.1"/>
    </source>
</evidence>
<organism evidence="1 2">
    <name type="scientific">Ktedonospora formicarum</name>
    <dbReference type="NCBI Taxonomy" id="2778364"/>
    <lineage>
        <taxon>Bacteria</taxon>
        <taxon>Bacillati</taxon>
        <taxon>Chloroflexota</taxon>
        <taxon>Ktedonobacteria</taxon>
        <taxon>Ktedonobacterales</taxon>
        <taxon>Ktedonobacteraceae</taxon>
        <taxon>Ktedonospora</taxon>
    </lineage>
</organism>
<dbReference type="InterPro" id="IPR052517">
    <property type="entry name" value="GlcG_carb_metab_protein"/>
</dbReference>
<name>A0A8J3MU21_9CHLR</name>
<dbReference type="SUPFAM" id="SSF143744">
    <property type="entry name" value="GlcG-like"/>
    <property type="match status" value="1"/>
</dbReference>
<dbReference type="PANTHER" id="PTHR34309:SF1">
    <property type="entry name" value="PROTEIN GLCG"/>
    <property type="match status" value="1"/>
</dbReference>
<dbReference type="RefSeq" id="WP_220195577.1">
    <property type="nucleotide sequence ID" value="NZ_BNJF01000002.1"/>
</dbReference>
<evidence type="ECO:0000313" key="2">
    <source>
        <dbReference type="Proteomes" id="UP000612362"/>
    </source>
</evidence>
<proteinExistence type="predicted"/>
<dbReference type="InterPro" id="IPR005624">
    <property type="entry name" value="PduO/GlcC-like"/>
</dbReference>
<dbReference type="PANTHER" id="PTHR34309">
    <property type="entry name" value="SLR1406 PROTEIN"/>
    <property type="match status" value="1"/>
</dbReference>
<dbReference type="AlphaFoldDB" id="A0A8J3MU21"/>
<sequence>MPHQLPTKPVLTLAVAKLIAAAAEEVAVENQWSVVIAIVDDSGSLLYFQRMDQNANSSVDVAIAKATHAVQYRRPTKFHEELLDKGNMVVLGMPGMIPLEGGIPLYVGEHVVGAIGVSGVRSPQDTIIAEAGEAALKVYLAD</sequence>
<dbReference type="Pfam" id="PF03928">
    <property type="entry name" value="HbpS-like"/>
    <property type="match status" value="1"/>
</dbReference>
<evidence type="ECO:0008006" key="3">
    <source>
        <dbReference type="Google" id="ProtNLM"/>
    </source>
</evidence>
<protein>
    <recommendedName>
        <fullName evidence="3">Heme-binding protein</fullName>
    </recommendedName>
</protein>
<keyword evidence="2" id="KW-1185">Reference proteome</keyword>
<comment type="caution">
    <text evidence="1">The sequence shown here is derived from an EMBL/GenBank/DDBJ whole genome shotgun (WGS) entry which is preliminary data.</text>
</comment>
<accession>A0A8J3MU21</accession>